<evidence type="ECO:0000313" key="4">
    <source>
        <dbReference type="Proteomes" id="UP000789739"/>
    </source>
</evidence>
<sequence length="303" mass="34639">MGNIASVISSKRRRRHTLSPSQDIDTLSQLHRPSPAELDRLRLQHLIVKTVWQGNFSSPCHDALRSGCPRILNVGCRPGTWINDTAFEYPEAHFVGVDILPENLFEQSHFNVEFKQTRSLTRLPFESSTFSFVTMSFLMLQVSSEEYAEVVKECVRMLKPGGWIEIMEIDCGLQNPGPATTEMLMHIQHSLHVCANQSVTQKVRSKNRDPYIAGSVEIFLKETGKLSHIQHETRDWPLGSWAGKFGDMSNATANEIFVDYAKQFAMSITSEPEELEELAKKYLVEWETNRSSVRMNRFYAQKQ</sequence>
<evidence type="ECO:0000259" key="2">
    <source>
        <dbReference type="Pfam" id="PF13649"/>
    </source>
</evidence>
<dbReference type="EMBL" id="CAJVPI010000926">
    <property type="protein sequence ID" value="CAG8582799.1"/>
    <property type="molecule type" value="Genomic_DNA"/>
</dbReference>
<dbReference type="OrthoDB" id="184880at2759"/>
<name>A0A9N9G3U0_9GLOM</name>
<dbReference type="InterPro" id="IPR029063">
    <property type="entry name" value="SAM-dependent_MTases_sf"/>
</dbReference>
<feature type="domain" description="Methyltransferase" evidence="2">
    <location>
        <begin position="71"/>
        <end position="162"/>
    </location>
</feature>
<dbReference type="CDD" id="cd02440">
    <property type="entry name" value="AdoMet_MTases"/>
    <property type="match status" value="1"/>
</dbReference>
<feature type="region of interest" description="Disordered" evidence="1">
    <location>
        <begin position="1"/>
        <end position="21"/>
    </location>
</feature>
<dbReference type="PANTHER" id="PTHR43591:SF24">
    <property type="entry name" value="2-METHOXY-6-POLYPRENYL-1,4-BENZOQUINOL METHYLASE, MITOCHONDRIAL"/>
    <property type="match status" value="1"/>
</dbReference>
<evidence type="ECO:0000256" key="1">
    <source>
        <dbReference type="SAM" id="MobiDB-lite"/>
    </source>
</evidence>
<keyword evidence="4" id="KW-1185">Reference proteome</keyword>
<organism evidence="3 4">
    <name type="scientific">Paraglomus brasilianum</name>
    <dbReference type="NCBI Taxonomy" id="144538"/>
    <lineage>
        <taxon>Eukaryota</taxon>
        <taxon>Fungi</taxon>
        <taxon>Fungi incertae sedis</taxon>
        <taxon>Mucoromycota</taxon>
        <taxon>Glomeromycotina</taxon>
        <taxon>Glomeromycetes</taxon>
        <taxon>Paraglomerales</taxon>
        <taxon>Paraglomeraceae</taxon>
        <taxon>Paraglomus</taxon>
    </lineage>
</organism>
<dbReference type="InterPro" id="IPR041698">
    <property type="entry name" value="Methyltransf_25"/>
</dbReference>
<dbReference type="Pfam" id="PF13649">
    <property type="entry name" value="Methyltransf_25"/>
    <property type="match status" value="1"/>
</dbReference>
<dbReference type="PANTHER" id="PTHR43591">
    <property type="entry name" value="METHYLTRANSFERASE"/>
    <property type="match status" value="1"/>
</dbReference>
<gene>
    <name evidence="3" type="ORF">PBRASI_LOCUS6710</name>
</gene>
<dbReference type="SUPFAM" id="SSF53335">
    <property type="entry name" value="S-adenosyl-L-methionine-dependent methyltransferases"/>
    <property type="match status" value="1"/>
</dbReference>
<dbReference type="Gene3D" id="3.40.50.150">
    <property type="entry name" value="Vaccinia Virus protein VP39"/>
    <property type="match status" value="1"/>
</dbReference>
<dbReference type="AlphaFoldDB" id="A0A9N9G3U0"/>
<comment type="caution">
    <text evidence="3">The sequence shown here is derived from an EMBL/GenBank/DDBJ whole genome shotgun (WGS) entry which is preliminary data.</text>
</comment>
<proteinExistence type="predicted"/>
<reference evidence="3" key="1">
    <citation type="submission" date="2021-06" db="EMBL/GenBank/DDBJ databases">
        <authorList>
            <person name="Kallberg Y."/>
            <person name="Tangrot J."/>
            <person name="Rosling A."/>
        </authorList>
    </citation>
    <scope>NUCLEOTIDE SEQUENCE</scope>
    <source>
        <strain evidence="3">BR232B</strain>
    </source>
</reference>
<evidence type="ECO:0000313" key="3">
    <source>
        <dbReference type="EMBL" id="CAG8582799.1"/>
    </source>
</evidence>
<dbReference type="Proteomes" id="UP000789739">
    <property type="component" value="Unassembled WGS sequence"/>
</dbReference>
<accession>A0A9N9G3U0</accession>
<dbReference type="GO" id="GO:0008168">
    <property type="term" value="F:methyltransferase activity"/>
    <property type="evidence" value="ECO:0007669"/>
    <property type="project" value="TreeGrafter"/>
</dbReference>
<protein>
    <submittedName>
        <fullName evidence="3">8155_t:CDS:1</fullName>
    </submittedName>
</protein>